<protein>
    <submittedName>
        <fullName evidence="1">Uncharacterized protein</fullName>
    </submittedName>
</protein>
<sequence>MDTEVKTAPLKEIRVWGKVATLTRARKVHECAAACELPIEKREEYYRVYHTGATFGAPDYGIAFGAAVSVHSRCINDYLNFGGKRCQ</sequence>
<dbReference type="EMBL" id="BARV01018982">
    <property type="protein sequence ID" value="GAI25844.1"/>
    <property type="molecule type" value="Genomic_DNA"/>
</dbReference>
<accession>X1P4J9</accession>
<dbReference type="AlphaFoldDB" id="X1P4J9"/>
<evidence type="ECO:0000313" key="1">
    <source>
        <dbReference type="EMBL" id="GAI25844.1"/>
    </source>
</evidence>
<name>X1P4J9_9ZZZZ</name>
<proteinExistence type="predicted"/>
<reference evidence="1" key="1">
    <citation type="journal article" date="2014" name="Front. Microbiol.">
        <title>High frequency of phylogenetically diverse reductive dehalogenase-homologous genes in deep subseafloor sedimentary metagenomes.</title>
        <authorList>
            <person name="Kawai M."/>
            <person name="Futagami T."/>
            <person name="Toyoda A."/>
            <person name="Takaki Y."/>
            <person name="Nishi S."/>
            <person name="Hori S."/>
            <person name="Arai W."/>
            <person name="Tsubouchi T."/>
            <person name="Morono Y."/>
            <person name="Uchiyama I."/>
            <person name="Ito T."/>
            <person name="Fujiyama A."/>
            <person name="Inagaki F."/>
            <person name="Takami H."/>
        </authorList>
    </citation>
    <scope>NUCLEOTIDE SEQUENCE</scope>
    <source>
        <strain evidence="1">Expedition CK06-06</strain>
    </source>
</reference>
<gene>
    <name evidence="1" type="ORF">S06H3_31991</name>
</gene>
<organism evidence="1">
    <name type="scientific">marine sediment metagenome</name>
    <dbReference type="NCBI Taxonomy" id="412755"/>
    <lineage>
        <taxon>unclassified sequences</taxon>
        <taxon>metagenomes</taxon>
        <taxon>ecological metagenomes</taxon>
    </lineage>
</organism>
<comment type="caution">
    <text evidence="1">The sequence shown here is derived from an EMBL/GenBank/DDBJ whole genome shotgun (WGS) entry which is preliminary data.</text>
</comment>